<organism evidence="1 2">
    <name type="scientific">Oceanobacillus sojae</name>
    <dbReference type="NCBI Taxonomy" id="582851"/>
    <lineage>
        <taxon>Bacteria</taxon>
        <taxon>Bacillati</taxon>
        <taxon>Bacillota</taxon>
        <taxon>Bacilli</taxon>
        <taxon>Bacillales</taxon>
        <taxon>Bacillaceae</taxon>
        <taxon>Oceanobacillus</taxon>
    </lineage>
</organism>
<protein>
    <submittedName>
        <fullName evidence="1">Uncharacterized protein</fullName>
    </submittedName>
</protein>
<proteinExistence type="predicted"/>
<evidence type="ECO:0000313" key="1">
    <source>
        <dbReference type="EMBL" id="GEN85538.1"/>
    </source>
</evidence>
<gene>
    <name evidence="1" type="ORF">OSO01_02770</name>
</gene>
<name>A0A511ZDK7_9BACI</name>
<dbReference type="Proteomes" id="UP000321558">
    <property type="component" value="Unassembled WGS sequence"/>
</dbReference>
<reference evidence="1 2" key="1">
    <citation type="submission" date="2019-07" db="EMBL/GenBank/DDBJ databases">
        <title>Whole genome shotgun sequence of Oceanobacillus sojae NBRC 105379.</title>
        <authorList>
            <person name="Hosoyama A."/>
            <person name="Uohara A."/>
            <person name="Ohji S."/>
            <person name="Ichikawa N."/>
        </authorList>
    </citation>
    <scope>NUCLEOTIDE SEQUENCE [LARGE SCALE GENOMIC DNA]</scope>
    <source>
        <strain evidence="1 2">NBRC 105379</strain>
    </source>
</reference>
<dbReference type="AlphaFoldDB" id="A0A511ZDK7"/>
<dbReference type="RefSeq" id="WP_147207934.1">
    <property type="nucleotide sequence ID" value="NZ_BJYM01000001.1"/>
</dbReference>
<keyword evidence="2" id="KW-1185">Reference proteome</keyword>
<evidence type="ECO:0000313" key="2">
    <source>
        <dbReference type="Proteomes" id="UP000321558"/>
    </source>
</evidence>
<accession>A0A511ZDK7</accession>
<comment type="caution">
    <text evidence="1">The sequence shown here is derived from an EMBL/GenBank/DDBJ whole genome shotgun (WGS) entry which is preliminary data.</text>
</comment>
<dbReference type="EMBL" id="BJYM01000001">
    <property type="protein sequence ID" value="GEN85538.1"/>
    <property type="molecule type" value="Genomic_DNA"/>
</dbReference>
<sequence>MSDDGILTILLKASSSLGPKSVASTHIYWSFEAMNETFKDNSVKEVDLVIQALLIDNKGNEEYENVITYAYTRDDFNELNYDNFLNLVSGQEWRILNESYAYFMHPAVLTKSTKIIKTAYLTENLK</sequence>